<evidence type="ECO:0000256" key="4">
    <source>
        <dbReference type="SAM" id="MobiDB-lite"/>
    </source>
</evidence>
<comment type="caution">
    <text evidence="6">The sequence shown here is derived from an EMBL/GenBank/DDBJ whole genome shotgun (WGS) entry which is preliminary data.</text>
</comment>
<evidence type="ECO:0000256" key="2">
    <source>
        <dbReference type="ARBA" id="ARBA00022989"/>
    </source>
</evidence>
<reference evidence="7" key="1">
    <citation type="journal article" date="2019" name="bioRxiv">
        <title>Genomics, evolutionary history and diagnostics of the Alternaria alternata species group including apple and Asian pear pathotypes.</title>
        <authorList>
            <person name="Armitage A.D."/>
            <person name="Cockerton H.M."/>
            <person name="Sreenivasaprasad S."/>
            <person name="Woodhall J.W."/>
            <person name="Lane C.R."/>
            <person name="Harrison R.J."/>
            <person name="Clarkson J.P."/>
        </authorList>
    </citation>
    <scope>NUCLEOTIDE SEQUENCE [LARGE SCALE GENOMIC DNA]</scope>
    <source>
        <strain evidence="7">FERA 1082</strain>
    </source>
</reference>
<dbReference type="GO" id="GO:0006890">
    <property type="term" value="P:retrograde vesicle-mediated transport, Golgi to endoplasmic reticulum"/>
    <property type="evidence" value="ECO:0007669"/>
    <property type="project" value="TreeGrafter"/>
</dbReference>
<evidence type="ECO:0000256" key="3">
    <source>
        <dbReference type="ARBA" id="ARBA00023136"/>
    </source>
</evidence>
<feature type="transmembrane region" description="Helical" evidence="5">
    <location>
        <begin position="322"/>
        <end position="344"/>
    </location>
</feature>
<evidence type="ECO:0000313" key="6">
    <source>
        <dbReference type="EMBL" id="RYN38936.1"/>
    </source>
</evidence>
<dbReference type="PANTHER" id="PTHR28263">
    <property type="entry name" value="GOLGI TO ER TRAFFIC PROTEIN 2"/>
    <property type="match status" value="1"/>
</dbReference>
<feature type="compositionally biased region" description="Basic and acidic residues" evidence="4">
    <location>
        <begin position="50"/>
        <end position="60"/>
    </location>
</feature>
<dbReference type="Pfam" id="PF08690">
    <property type="entry name" value="GET2"/>
    <property type="match status" value="1"/>
</dbReference>
<feature type="compositionally biased region" description="Polar residues" evidence="4">
    <location>
        <begin position="68"/>
        <end position="89"/>
    </location>
</feature>
<keyword evidence="2 5" id="KW-1133">Transmembrane helix</keyword>
<gene>
    <name evidence="6" type="ORF">AA0114_g11394</name>
</gene>
<evidence type="ECO:0008006" key="8">
    <source>
        <dbReference type="Google" id="ProtNLM"/>
    </source>
</evidence>
<evidence type="ECO:0000313" key="7">
    <source>
        <dbReference type="Proteomes" id="UP000292402"/>
    </source>
</evidence>
<accession>A0A4Q4M1S8</accession>
<protein>
    <recommendedName>
        <fullName evidence="8">GET complex subunit GET2</fullName>
    </recommendedName>
</protein>
<dbReference type="PANTHER" id="PTHR28263:SF1">
    <property type="entry name" value="GOLGI TO ER TRAFFIC PROTEIN 2"/>
    <property type="match status" value="1"/>
</dbReference>
<dbReference type="InterPro" id="IPR028143">
    <property type="entry name" value="Get2/sif1"/>
</dbReference>
<evidence type="ECO:0000256" key="1">
    <source>
        <dbReference type="ARBA" id="ARBA00022692"/>
    </source>
</evidence>
<name>A0A4Q4M1S8_9PLEO</name>
<dbReference type="EMBL" id="PDXA01000059">
    <property type="protein sequence ID" value="RYN38936.1"/>
    <property type="molecule type" value="Genomic_DNA"/>
</dbReference>
<feature type="compositionally biased region" description="Low complexity" evidence="4">
    <location>
        <begin position="169"/>
        <end position="197"/>
    </location>
</feature>
<dbReference type="AlphaFoldDB" id="A0A4Q4M1S8"/>
<keyword evidence="3 5" id="KW-0472">Membrane</keyword>
<organism evidence="6 7">
    <name type="scientific">Alternaria tenuissima</name>
    <dbReference type="NCBI Taxonomy" id="119927"/>
    <lineage>
        <taxon>Eukaryota</taxon>
        <taxon>Fungi</taxon>
        <taxon>Dikarya</taxon>
        <taxon>Ascomycota</taxon>
        <taxon>Pezizomycotina</taxon>
        <taxon>Dothideomycetes</taxon>
        <taxon>Pleosporomycetidae</taxon>
        <taxon>Pleosporales</taxon>
        <taxon>Pleosporineae</taxon>
        <taxon>Pleosporaceae</taxon>
        <taxon>Alternaria</taxon>
        <taxon>Alternaria sect. Alternaria</taxon>
        <taxon>Alternaria alternata complex</taxon>
    </lineage>
</organism>
<dbReference type="Proteomes" id="UP000292402">
    <property type="component" value="Unassembled WGS sequence"/>
</dbReference>
<feature type="compositionally biased region" description="Polar residues" evidence="4">
    <location>
        <begin position="97"/>
        <end position="110"/>
    </location>
</feature>
<feature type="region of interest" description="Disordered" evidence="4">
    <location>
        <begin position="1"/>
        <end position="157"/>
    </location>
</feature>
<feature type="region of interest" description="Disordered" evidence="4">
    <location>
        <begin position="169"/>
        <end position="211"/>
    </location>
</feature>
<evidence type="ECO:0000256" key="5">
    <source>
        <dbReference type="SAM" id="Phobius"/>
    </source>
</evidence>
<sequence length="350" mass="36940">MADSPASTNSALSGESPAQTKARLRRERLAAKSGASRLQQITALQGGPPKDLKEIEKDVPGNHAPPFQQISLHKVNSSSVLQQRENTANRVLVKPASTPSQFTPAASGTATPDPDEVDISQHHYAPASQPRLPSPFAFEGNQSGPFGPGPGSDASQDPMMAMLQQMMGAGADGMPGMSGAPGQAGAPPGGLPPNLANMFSAMQGGGGASESSPEQSSAWIWRLVHSVFSFGLAVYIVLQTPFTGSKLSRDNVLDDDWTSQSTPAHNFAHFFYLFATFEVVLQSSRYFIEKGQLQGSGILSTVAGILPAPYSGYVRTVGRYSVIYSTVVSDAMVVVFILGATSWWRGAEVA</sequence>
<feature type="compositionally biased region" description="Polar residues" evidence="4">
    <location>
        <begin position="1"/>
        <end position="19"/>
    </location>
</feature>
<keyword evidence="1 5" id="KW-0812">Transmembrane</keyword>
<proteinExistence type="predicted"/>